<dbReference type="Proteomes" id="UP000255303">
    <property type="component" value="Unassembled WGS sequence"/>
</dbReference>
<evidence type="ECO:0000313" key="1">
    <source>
        <dbReference type="EMBL" id="SUD51717.1"/>
    </source>
</evidence>
<dbReference type="EMBL" id="UGUV01000002">
    <property type="protein sequence ID" value="SUD51717.1"/>
    <property type="molecule type" value="Genomic_DNA"/>
</dbReference>
<dbReference type="EMBL" id="UGUW01000004">
    <property type="protein sequence ID" value="SUD58442.1"/>
    <property type="molecule type" value="Genomic_DNA"/>
</dbReference>
<dbReference type="Proteomes" id="UP000254084">
    <property type="component" value="Unassembled WGS sequence"/>
</dbReference>
<evidence type="ECO:0000313" key="3">
    <source>
        <dbReference type="Proteomes" id="UP000254084"/>
    </source>
</evidence>
<organism evidence="1 4">
    <name type="scientific">Ectopseudomonas oleovorans</name>
    <name type="common">Pseudomonas oleovorans</name>
    <dbReference type="NCBI Taxonomy" id="301"/>
    <lineage>
        <taxon>Bacteria</taxon>
        <taxon>Pseudomonadati</taxon>
        <taxon>Pseudomonadota</taxon>
        <taxon>Gammaproteobacteria</taxon>
        <taxon>Pseudomonadales</taxon>
        <taxon>Pseudomonadaceae</taxon>
        <taxon>Ectopseudomonas</taxon>
    </lineage>
</organism>
<protein>
    <submittedName>
        <fullName evidence="1">Citrate transporter</fullName>
    </submittedName>
</protein>
<sequence>MPVAGTMSATGAADLLARLPMENLAQGNAIITLLLVVTMTLADVMNNAATAAVYAPSR</sequence>
<evidence type="ECO:0000313" key="4">
    <source>
        <dbReference type="Proteomes" id="UP000255303"/>
    </source>
</evidence>
<gene>
    <name evidence="1" type="ORF">NCTC10692_02174</name>
    <name evidence="2" type="ORF">NCTC10860_00684</name>
</gene>
<accession>A0A061CWV5</accession>
<reference evidence="3 4" key="1">
    <citation type="submission" date="2018-06" db="EMBL/GenBank/DDBJ databases">
        <authorList>
            <consortium name="Pathogen Informatics"/>
            <person name="Doyle S."/>
        </authorList>
    </citation>
    <scope>NUCLEOTIDE SEQUENCE [LARGE SCALE GENOMIC DNA]</scope>
    <source>
        <strain evidence="1 4">NCTC10692</strain>
        <strain evidence="2 3">NCTC10860</strain>
    </source>
</reference>
<proteinExistence type="predicted"/>
<evidence type="ECO:0000313" key="2">
    <source>
        <dbReference type="EMBL" id="SUD58442.1"/>
    </source>
</evidence>
<name>A0A061CWV5_ECTOL</name>
<accession>A0A379JSV9</accession>
<dbReference type="AlphaFoldDB" id="A0A061CWV5"/>